<feature type="site" description="Important for substrate specificity" evidence="4">
    <location>
        <position position="73"/>
    </location>
</feature>
<keyword evidence="2 4" id="KW-0378">Hydrolase</keyword>
<comment type="cofactor">
    <cofactor evidence="1 4">
        <name>a divalent metal cation</name>
        <dbReference type="ChEBI" id="CHEBI:60240"/>
    </cofactor>
</comment>
<sequence>MNFTKTLILASKSPRRQALLKEAGIPFILKTQDVDETYPADLEAGDVASYIATKKAAALKAQIQDEIVLAADTVVRVDEKILGKPENENIAREMLVKLSGKAHLVTTGVCLLTKTRQVVFDETTEVHFRPLTIQEIDFYIDRFQPFDKAGAYGIQEWIGMVAVDKIVGSYFNVMGLPIHAVYQHLQQF</sequence>
<dbReference type="InterPro" id="IPR029001">
    <property type="entry name" value="ITPase-like_fam"/>
</dbReference>
<dbReference type="RefSeq" id="WP_346757460.1">
    <property type="nucleotide sequence ID" value="NZ_JAUJEB010000001.1"/>
</dbReference>
<evidence type="ECO:0000256" key="1">
    <source>
        <dbReference type="ARBA" id="ARBA00001968"/>
    </source>
</evidence>
<dbReference type="SUPFAM" id="SSF52972">
    <property type="entry name" value="ITPase-like"/>
    <property type="match status" value="1"/>
</dbReference>
<dbReference type="EC" id="3.6.1.9" evidence="4"/>
<comment type="function">
    <text evidence="4">Nucleoside triphosphate pyrophosphatase that hydrolyzes dTTP and UTP. May have a dual role in cell division arrest and in preventing the incorporation of modified nucleotides into cellular nucleic acids.</text>
</comment>
<keyword evidence="6" id="KW-1185">Reference proteome</keyword>
<dbReference type="Pfam" id="PF02545">
    <property type="entry name" value="Maf"/>
    <property type="match status" value="1"/>
</dbReference>
<comment type="caution">
    <text evidence="5">The sequence shown here is derived from an EMBL/GenBank/DDBJ whole genome shotgun (WGS) entry which is preliminary data.</text>
</comment>
<proteinExistence type="inferred from homology"/>
<dbReference type="Proteomes" id="UP001172083">
    <property type="component" value="Unassembled WGS sequence"/>
</dbReference>
<keyword evidence="4" id="KW-0963">Cytoplasm</keyword>
<dbReference type="Gene3D" id="3.90.950.10">
    <property type="match status" value="1"/>
</dbReference>
<comment type="catalytic activity">
    <reaction evidence="4">
        <text>UTP + H2O = UMP + diphosphate + H(+)</text>
        <dbReference type="Rhea" id="RHEA:29395"/>
        <dbReference type="ChEBI" id="CHEBI:15377"/>
        <dbReference type="ChEBI" id="CHEBI:15378"/>
        <dbReference type="ChEBI" id="CHEBI:33019"/>
        <dbReference type="ChEBI" id="CHEBI:46398"/>
        <dbReference type="ChEBI" id="CHEBI:57865"/>
        <dbReference type="EC" id="3.6.1.9"/>
    </reaction>
</comment>
<gene>
    <name evidence="5" type="ORF">QQ020_08740</name>
</gene>
<dbReference type="PANTHER" id="PTHR43213">
    <property type="entry name" value="BIFUNCTIONAL DTTP/UTP PYROPHOSPHATASE/METHYLTRANSFERASE PROTEIN-RELATED"/>
    <property type="match status" value="1"/>
</dbReference>
<feature type="active site" description="Proton acceptor" evidence="4">
    <location>
        <position position="72"/>
    </location>
</feature>
<evidence type="ECO:0000256" key="3">
    <source>
        <dbReference type="ARBA" id="ARBA00023080"/>
    </source>
</evidence>
<dbReference type="InterPro" id="IPR003697">
    <property type="entry name" value="Maf-like"/>
</dbReference>
<name>A0ABT8L6R5_9BACT</name>
<protein>
    <recommendedName>
        <fullName evidence="4">dTTP/UTP pyrophosphatase</fullName>
        <shortName evidence="4">dTTPase/UTPase</shortName>
        <ecNumber evidence="4">3.6.1.9</ecNumber>
    </recommendedName>
    <alternativeName>
        <fullName evidence="4">Nucleoside triphosphate pyrophosphatase</fullName>
    </alternativeName>
    <alternativeName>
        <fullName evidence="4">Nucleotide pyrophosphatase</fullName>
        <shortName evidence="4">Nucleotide PPase</shortName>
    </alternativeName>
</protein>
<dbReference type="CDD" id="cd00555">
    <property type="entry name" value="Maf"/>
    <property type="match status" value="1"/>
</dbReference>
<reference evidence="5" key="1">
    <citation type="submission" date="2023-06" db="EMBL/GenBank/DDBJ databases">
        <title>Genomic of Agaribacillus aureum.</title>
        <authorList>
            <person name="Wang G."/>
        </authorList>
    </citation>
    <scope>NUCLEOTIDE SEQUENCE</scope>
    <source>
        <strain evidence="5">BMA12</strain>
    </source>
</reference>
<comment type="similarity">
    <text evidence="4">Belongs to the Maf family. YhdE subfamily.</text>
</comment>
<feature type="site" description="Important for substrate specificity" evidence="4">
    <location>
        <position position="155"/>
    </location>
</feature>
<feature type="site" description="Important for substrate specificity" evidence="4">
    <location>
        <position position="15"/>
    </location>
</feature>
<evidence type="ECO:0000256" key="2">
    <source>
        <dbReference type="ARBA" id="ARBA00022801"/>
    </source>
</evidence>
<comment type="caution">
    <text evidence="4">Lacks conserved residue(s) required for the propagation of feature annotation.</text>
</comment>
<keyword evidence="3 4" id="KW-0546">Nucleotide metabolism</keyword>
<dbReference type="NCBIfam" id="TIGR00172">
    <property type="entry name" value="maf"/>
    <property type="match status" value="1"/>
</dbReference>
<accession>A0ABT8L6R5</accession>
<comment type="subcellular location">
    <subcellularLocation>
        <location evidence="4">Cytoplasm</location>
    </subcellularLocation>
</comment>
<dbReference type="PIRSF" id="PIRSF006305">
    <property type="entry name" value="Maf"/>
    <property type="match status" value="1"/>
</dbReference>
<dbReference type="PANTHER" id="PTHR43213:SF5">
    <property type="entry name" value="BIFUNCTIONAL DTTP_UTP PYROPHOSPHATASE_METHYLTRANSFERASE PROTEIN-RELATED"/>
    <property type="match status" value="1"/>
</dbReference>
<comment type="catalytic activity">
    <reaction evidence="4">
        <text>dTTP + H2O = dTMP + diphosphate + H(+)</text>
        <dbReference type="Rhea" id="RHEA:28534"/>
        <dbReference type="ChEBI" id="CHEBI:15377"/>
        <dbReference type="ChEBI" id="CHEBI:15378"/>
        <dbReference type="ChEBI" id="CHEBI:33019"/>
        <dbReference type="ChEBI" id="CHEBI:37568"/>
        <dbReference type="ChEBI" id="CHEBI:63528"/>
        <dbReference type="EC" id="3.6.1.9"/>
    </reaction>
</comment>
<dbReference type="HAMAP" id="MF_00528">
    <property type="entry name" value="Maf"/>
    <property type="match status" value="1"/>
</dbReference>
<evidence type="ECO:0000313" key="5">
    <source>
        <dbReference type="EMBL" id="MDN5212136.1"/>
    </source>
</evidence>
<organism evidence="5 6">
    <name type="scientific">Agaribacillus aureus</name>
    <dbReference type="NCBI Taxonomy" id="3051825"/>
    <lineage>
        <taxon>Bacteria</taxon>
        <taxon>Pseudomonadati</taxon>
        <taxon>Bacteroidota</taxon>
        <taxon>Cytophagia</taxon>
        <taxon>Cytophagales</taxon>
        <taxon>Splendidivirgaceae</taxon>
        <taxon>Agaribacillus</taxon>
    </lineage>
</organism>
<dbReference type="EMBL" id="JAUJEB010000001">
    <property type="protein sequence ID" value="MDN5212136.1"/>
    <property type="molecule type" value="Genomic_DNA"/>
</dbReference>
<evidence type="ECO:0000256" key="4">
    <source>
        <dbReference type="HAMAP-Rule" id="MF_00528"/>
    </source>
</evidence>
<evidence type="ECO:0000313" key="6">
    <source>
        <dbReference type="Proteomes" id="UP001172083"/>
    </source>
</evidence>